<dbReference type="EMBL" id="BGZK01001090">
    <property type="protein sequence ID" value="GBP70904.1"/>
    <property type="molecule type" value="Genomic_DNA"/>
</dbReference>
<gene>
    <name evidence="1" type="ORF">EVAR_48869_1</name>
</gene>
<dbReference type="Proteomes" id="UP000299102">
    <property type="component" value="Unassembled WGS sequence"/>
</dbReference>
<reference evidence="1 2" key="1">
    <citation type="journal article" date="2019" name="Commun. Biol.">
        <title>The bagworm genome reveals a unique fibroin gene that provides high tensile strength.</title>
        <authorList>
            <person name="Kono N."/>
            <person name="Nakamura H."/>
            <person name="Ohtoshi R."/>
            <person name="Tomita M."/>
            <person name="Numata K."/>
            <person name="Arakawa K."/>
        </authorList>
    </citation>
    <scope>NUCLEOTIDE SEQUENCE [LARGE SCALE GENOMIC DNA]</scope>
</reference>
<evidence type="ECO:0000313" key="2">
    <source>
        <dbReference type="Proteomes" id="UP000299102"/>
    </source>
</evidence>
<proteinExistence type="predicted"/>
<organism evidence="1 2">
    <name type="scientific">Eumeta variegata</name>
    <name type="common">Bagworm moth</name>
    <name type="synonym">Eumeta japonica</name>
    <dbReference type="NCBI Taxonomy" id="151549"/>
    <lineage>
        <taxon>Eukaryota</taxon>
        <taxon>Metazoa</taxon>
        <taxon>Ecdysozoa</taxon>
        <taxon>Arthropoda</taxon>
        <taxon>Hexapoda</taxon>
        <taxon>Insecta</taxon>
        <taxon>Pterygota</taxon>
        <taxon>Neoptera</taxon>
        <taxon>Endopterygota</taxon>
        <taxon>Lepidoptera</taxon>
        <taxon>Glossata</taxon>
        <taxon>Ditrysia</taxon>
        <taxon>Tineoidea</taxon>
        <taxon>Psychidae</taxon>
        <taxon>Oiketicinae</taxon>
        <taxon>Eumeta</taxon>
    </lineage>
</organism>
<evidence type="ECO:0000313" key="1">
    <source>
        <dbReference type="EMBL" id="GBP70904.1"/>
    </source>
</evidence>
<sequence length="260" mass="29000">MQLIRAGGCPIYELQRNRCIRCSCTPTATCQARAAIKKFEHLNAVHHFAHTPPECVLRGDCEEISKCAYSAVLKSPLQSQLPCPSYDSSAFHRLLRIAYCAPPRNPLRYPASAEGAKGRWIDAEAAGGELSKASLGFELLLAMKHHAKQLFITDLQNSSAVASISVTNFVMVAPVHRYVDVVRRMIGTDRHMTYHEIRAALDIGMNQIQSILHKYLDMKRLCSRWIPHSLTKAQKWTAALGAMLCLPDSRKGCQIWVGTQ</sequence>
<keyword evidence="2" id="KW-1185">Reference proteome</keyword>
<protein>
    <submittedName>
        <fullName evidence="1">Uncharacterized protein</fullName>
    </submittedName>
</protein>
<accession>A0A4C1Y7M5</accession>
<dbReference type="AlphaFoldDB" id="A0A4C1Y7M5"/>
<dbReference type="OrthoDB" id="10017160at2759"/>
<name>A0A4C1Y7M5_EUMVA</name>
<comment type="caution">
    <text evidence="1">The sequence shown here is derived from an EMBL/GenBank/DDBJ whole genome shotgun (WGS) entry which is preliminary data.</text>
</comment>